<dbReference type="SUPFAM" id="SSF57392">
    <property type="entry name" value="Defensin-like"/>
    <property type="match status" value="1"/>
</dbReference>
<name>A0A7L3VH69_MOLAT</name>
<keyword evidence="1" id="KW-0732">Signal</keyword>
<feature type="non-terminal residue" evidence="3">
    <location>
        <position position="1"/>
    </location>
</feature>
<dbReference type="GO" id="GO:0006952">
    <property type="term" value="P:defense response"/>
    <property type="evidence" value="ECO:0007669"/>
    <property type="project" value="InterPro"/>
</dbReference>
<evidence type="ECO:0000259" key="2">
    <source>
        <dbReference type="Pfam" id="PF00711"/>
    </source>
</evidence>
<evidence type="ECO:0000313" key="3">
    <source>
        <dbReference type="EMBL" id="NXV63798.1"/>
    </source>
</evidence>
<comment type="caution">
    <text evidence="3">The sequence shown here is derived from an EMBL/GenBank/DDBJ whole genome shotgun (WGS) entry which is preliminary data.</text>
</comment>
<evidence type="ECO:0000256" key="1">
    <source>
        <dbReference type="SAM" id="SignalP"/>
    </source>
</evidence>
<dbReference type="AlphaFoldDB" id="A0A7L3VH69"/>
<protein>
    <submittedName>
        <fullName evidence="3">AMP1 protein</fullName>
    </submittedName>
</protein>
<dbReference type="Gene3D" id="3.10.360.10">
    <property type="entry name" value="Antimicrobial Peptide, Beta-defensin 2, Chain A"/>
    <property type="match status" value="1"/>
</dbReference>
<organism evidence="3 4">
    <name type="scientific">Molothrus ater</name>
    <name type="common">Brown-headed cowbird</name>
    <dbReference type="NCBI Taxonomy" id="84834"/>
    <lineage>
        <taxon>Eukaryota</taxon>
        <taxon>Metazoa</taxon>
        <taxon>Chordata</taxon>
        <taxon>Craniata</taxon>
        <taxon>Vertebrata</taxon>
        <taxon>Euteleostomi</taxon>
        <taxon>Archelosauria</taxon>
        <taxon>Archosauria</taxon>
        <taxon>Dinosauria</taxon>
        <taxon>Saurischia</taxon>
        <taxon>Theropoda</taxon>
        <taxon>Coelurosauria</taxon>
        <taxon>Aves</taxon>
        <taxon>Neognathae</taxon>
        <taxon>Neoaves</taxon>
        <taxon>Telluraves</taxon>
        <taxon>Australaves</taxon>
        <taxon>Passeriformes</taxon>
        <taxon>Passeroidea</taxon>
        <taxon>Icteridae</taxon>
        <taxon>Molothrus</taxon>
    </lineage>
</organism>
<feature type="signal peptide" evidence="1">
    <location>
        <begin position="1"/>
        <end position="20"/>
    </location>
</feature>
<keyword evidence="4" id="KW-1185">Reference proteome</keyword>
<dbReference type="EMBL" id="VZUF01142912">
    <property type="protein sequence ID" value="NXV63798.1"/>
    <property type="molecule type" value="Genomic_DNA"/>
</dbReference>
<feature type="domain" description="Beta-defensin-like" evidence="2">
    <location>
        <begin position="22"/>
        <end position="55"/>
    </location>
</feature>
<reference evidence="3 4" key="1">
    <citation type="submission" date="2019-09" db="EMBL/GenBank/DDBJ databases">
        <title>Bird 10,000 Genomes (B10K) Project - Family phase.</title>
        <authorList>
            <person name="Zhang G."/>
        </authorList>
    </citation>
    <scope>NUCLEOTIDE SEQUENCE [LARGE SCALE GENOMIC DNA]</scope>
    <source>
        <strain evidence="3">OUT-0049</strain>
        <tissue evidence="3">Muscle</tissue>
    </source>
</reference>
<sequence>MKILFLLFPLILLFVQGAAGSSIVCRRLGGFCSRRSCPPGTHHAGRCSLNLVCCRR</sequence>
<evidence type="ECO:0000313" key="4">
    <source>
        <dbReference type="Proteomes" id="UP000553862"/>
    </source>
</evidence>
<dbReference type="GO" id="GO:0005576">
    <property type="term" value="C:extracellular region"/>
    <property type="evidence" value="ECO:0007669"/>
    <property type="project" value="InterPro"/>
</dbReference>
<dbReference type="Pfam" id="PF00711">
    <property type="entry name" value="Defensin_beta"/>
    <property type="match status" value="1"/>
</dbReference>
<feature type="chain" id="PRO_5029891124" evidence="1">
    <location>
        <begin position="21"/>
        <end position="56"/>
    </location>
</feature>
<accession>A0A7L3VH69</accession>
<feature type="non-terminal residue" evidence="3">
    <location>
        <position position="56"/>
    </location>
</feature>
<proteinExistence type="predicted"/>
<dbReference type="InterPro" id="IPR001855">
    <property type="entry name" value="Defensin_beta-like"/>
</dbReference>
<gene>
    <name evidence="3" type="primary">Amp1_6</name>
    <name evidence="3" type="ORF">MOLATE_R18040</name>
</gene>
<dbReference type="Proteomes" id="UP000553862">
    <property type="component" value="Unassembled WGS sequence"/>
</dbReference>